<evidence type="ECO:0000313" key="2">
    <source>
        <dbReference type="EMBL" id="RVD92146.1"/>
    </source>
</evidence>
<keyword evidence="3" id="KW-1185">Reference proteome</keyword>
<keyword evidence="1" id="KW-0812">Transmembrane</keyword>
<protein>
    <submittedName>
        <fullName evidence="2">Uncharacterized protein</fullName>
    </submittedName>
</protein>
<evidence type="ECO:0000313" key="3">
    <source>
        <dbReference type="Proteomes" id="UP000282876"/>
    </source>
</evidence>
<sequence length="143" mass="16967">MSSVKTINRAVLLIWLSYVCQAFIIVYFSKFQKAQKYENQISVAGFRELFMCLFFVNSCVTKNIIQLNFYLIIKILILPLLVPRFITVITQTTIYIILGLLLLLFFDISLYFFYYKTLSIMYKKYYFTRFGASEDLKGKLKFN</sequence>
<proteinExistence type="predicted"/>
<organism evidence="2 3">
    <name type="scientific">Tubulinosema ratisbonensis</name>
    <dbReference type="NCBI Taxonomy" id="291195"/>
    <lineage>
        <taxon>Eukaryota</taxon>
        <taxon>Fungi</taxon>
        <taxon>Fungi incertae sedis</taxon>
        <taxon>Microsporidia</taxon>
        <taxon>Tubulinosematoidea</taxon>
        <taxon>Tubulinosematidae</taxon>
        <taxon>Tubulinosema</taxon>
    </lineage>
</organism>
<keyword evidence="1" id="KW-0472">Membrane</keyword>
<evidence type="ECO:0000256" key="1">
    <source>
        <dbReference type="SAM" id="Phobius"/>
    </source>
</evidence>
<dbReference type="EMBL" id="RCSS01000298">
    <property type="protein sequence ID" value="RVD92146.1"/>
    <property type="molecule type" value="Genomic_DNA"/>
</dbReference>
<reference evidence="2 3" key="1">
    <citation type="submission" date="2018-10" db="EMBL/GenBank/DDBJ databases">
        <title>Draft genome sequence of the microsporidian Tubulinosema ratisbonensis.</title>
        <authorList>
            <person name="Polonais V."/>
            <person name="Peyretaillade E."/>
            <person name="Niehus S."/>
            <person name="Wawrzyniak I."/>
            <person name="Franchet A."/>
            <person name="Gaspin C."/>
            <person name="Reichstadt M."/>
            <person name="Belser C."/>
            <person name="Labadie K."/>
            <person name="Delbac F."/>
            <person name="Ferrandon D."/>
        </authorList>
    </citation>
    <scope>NUCLEOTIDE SEQUENCE [LARGE SCALE GENOMIC DNA]</scope>
    <source>
        <strain evidence="2 3">Franzen</strain>
    </source>
</reference>
<name>A0A437AME3_9MICR</name>
<feature type="transmembrane region" description="Helical" evidence="1">
    <location>
        <begin position="67"/>
        <end position="86"/>
    </location>
</feature>
<feature type="transmembrane region" description="Helical" evidence="1">
    <location>
        <begin position="41"/>
        <end position="60"/>
    </location>
</feature>
<gene>
    <name evidence="2" type="ORF">TUBRATIS_13610</name>
</gene>
<comment type="caution">
    <text evidence="2">The sequence shown here is derived from an EMBL/GenBank/DDBJ whole genome shotgun (WGS) entry which is preliminary data.</text>
</comment>
<feature type="transmembrane region" description="Helical" evidence="1">
    <location>
        <begin position="92"/>
        <end position="114"/>
    </location>
</feature>
<dbReference type="OrthoDB" id="10477729at2759"/>
<keyword evidence="1" id="KW-1133">Transmembrane helix</keyword>
<dbReference type="Proteomes" id="UP000282876">
    <property type="component" value="Unassembled WGS sequence"/>
</dbReference>
<dbReference type="VEuPathDB" id="MicrosporidiaDB:TUBRATIS_13610"/>
<feature type="transmembrane region" description="Helical" evidence="1">
    <location>
        <begin position="12"/>
        <end position="29"/>
    </location>
</feature>
<dbReference type="AlphaFoldDB" id="A0A437AME3"/>
<accession>A0A437AME3</accession>